<dbReference type="Gene3D" id="3.20.20.80">
    <property type="entry name" value="Glycosidases"/>
    <property type="match status" value="1"/>
</dbReference>
<name>A0A0V8EAA7_LACLL</name>
<protein>
    <submittedName>
        <fullName evidence="2">Chitinase</fullName>
    </submittedName>
</protein>
<organism evidence="2 3">
    <name type="scientific">Lactococcus lactis subsp. lactis</name>
    <name type="common">Streptococcus lactis</name>
    <dbReference type="NCBI Taxonomy" id="1360"/>
    <lineage>
        <taxon>Bacteria</taxon>
        <taxon>Bacillati</taxon>
        <taxon>Bacillota</taxon>
        <taxon>Bacilli</taxon>
        <taxon>Lactobacillales</taxon>
        <taxon>Streptococcaceae</taxon>
        <taxon>Lactococcus</taxon>
    </lineage>
</organism>
<feature type="domain" description="GH18" evidence="1">
    <location>
        <begin position="43"/>
        <end position="90"/>
    </location>
</feature>
<gene>
    <name evidence="2" type="ORF">LMG9449_0028</name>
</gene>
<sequence>MISVKKRREIKAFLVTASIGIVVLGGQQVLADAASEMVNPKDKVLVGYWHNWKSTGKDGYKGGSSADFNLSSTQEGYNVINVSFMKTPEG</sequence>
<accession>A0A0V8EAA7</accession>
<evidence type="ECO:0000313" key="3">
    <source>
        <dbReference type="Proteomes" id="UP000053612"/>
    </source>
</evidence>
<dbReference type="PROSITE" id="PS51910">
    <property type="entry name" value="GH18_2"/>
    <property type="match status" value="1"/>
</dbReference>
<reference evidence="3" key="1">
    <citation type="submission" date="2015-10" db="EMBL/GenBank/DDBJ databases">
        <title>Draft Genome Sequences of 11 Lactococcus lactis subspecies cremoris strains.</title>
        <authorList>
            <person name="Wels M."/>
            <person name="Backus L."/>
            <person name="Boekhorst J."/>
            <person name="Dijkstra A."/>
            <person name="Beerthuizen M."/>
            <person name="Kelly W."/>
            <person name="Siezen R."/>
            <person name="Bachmann H."/>
            <person name="Van Hijum S."/>
        </authorList>
    </citation>
    <scope>NUCLEOTIDE SEQUENCE [LARGE SCALE GENOMIC DNA]</scope>
    <source>
        <strain evidence="3">LMG9449</strain>
    </source>
</reference>
<evidence type="ECO:0000313" key="2">
    <source>
        <dbReference type="EMBL" id="KSU22758.1"/>
    </source>
</evidence>
<dbReference type="AlphaFoldDB" id="A0A0V8EAA7"/>
<dbReference type="InterPro" id="IPR001223">
    <property type="entry name" value="Glyco_hydro18_cat"/>
</dbReference>
<evidence type="ECO:0000259" key="1">
    <source>
        <dbReference type="PROSITE" id="PS51910"/>
    </source>
</evidence>
<dbReference type="EMBL" id="LKLS01000001">
    <property type="protein sequence ID" value="KSU22758.1"/>
    <property type="molecule type" value="Genomic_DNA"/>
</dbReference>
<dbReference type="Proteomes" id="UP000053612">
    <property type="component" value="Unassembled WGS sequence"/>
</dbReference>
<comment type="caution">
    <text evidence="2">The sequence shown here is derived from an EMBL/GenBank/DDBJ whole genome shotgun (WGS) entry which is preliminary data.</text>
</comment>
<proteinExistence type="predicted"/>
<dbReference type="PATRIC" id="fig|1360.109.peg.2771"/>
<dbReference type="GO" id="GO:0005975">
    <property type="term" value="P:carbohydrate metabolic process"/>
    <property type="evidence" value="ECO:0007669"/>
    <property type="project" value="InterPro"/>
</dbReference>